<accession>A0ABU1TIA7</accession>
<dbReference type="InterPro" id="IPR001872">
    <property type="entry name" value="Peptidase_A8"/>
</dbReference>
<evidence type="ECO:0000256" key="7">
    <source>
        <dbReference type="ARBA" id="ARBA00022989"/>
    </source>
</evidence>
<comment type="caution">
    <text evidence="11">The sequence shown here is derived from an EMBL/GenBank/DDBJ whole genome shotgun (WGS) entry which is preliminary data.</text>
</comment>
<evidence type="ECO:0000256" key="4">
    <source>
        <dbReference type="ARBA" id="ARBA00022692"/>
    </source>
</evidence>
<keyword evidence="7 9" id="KW-1133">Transmembrane helix</keyword>
<dbReference type="NCBIfam" id="TIGR00077">
    <property type="entry name" value="lspA"/>
    <property type="match status" value="1"/>
</dbReference>
<evidence type="ECO:0000256" key="9">
    <source>
        <dbReference type="HAMAP-Rule" id="MF_00161"/>
    </source>
</evidence>
<sequence length="179" mass="20737">MNRKGIVRSLSILFILIIDIGFDRITKNYIRSNFRYYEEILPFKYNYHFLITRTENTGAFLSLGESLTNPWRFMLLTLMPAAVLLFGLIYILLKTNLHKLTVLGVILVLAGGMGNLYDRWVYNGVTDFMFIKFKWFQTGVFNVADVSIVIGVALLLIQSFLKDKHKNENPKDSEEKIEV</sequence>
<evidence type="ECO:0000256" key="5">
    <source>
        <dbReference type="ARBA" id="ARBA00022750"/>
    </source>
</evidence>
<gene>
    <name evidence="9" type="primary">lspA</name>
    <name evidence="11" type="ORF">J2W55_005025</name>
</gene>
<evidence type="ECO:0000256" key="3">
    <source>
        <dbReference type="ARBA" id="ARBA00022670"/>
    </source>
</evidence>
<dbReference type="HAMAP" id="MF_00161">
    <property type="entry name" value="LspA"/>
    <property type="match status" value="1"/>
</dbReference>
<evidence type="ECO:0000256" key="2">
    <source>
        <dbReference type="ARBA" id="ARBA00022475"/>
    </source>
</evidence>
<dbReference type="EMBL" id="JAVDUU010000005">
    <property type="protein sequence ID" value="MDR6945157.1"/>
    <property type="molecule type" value="Genomic_DNA"/>
</dbReference>
<organism evidence="11 12">
    <name type="scientific">Mucilaginibacter pocheonensis</name>
    <dbReference type="NCBI Taxonomy" id="398050"/>
    <lineage>
        <taxon>Bacteria</taxon>
        <taxon>Pseudomonadati</taxon>
        <taxon>Bacteroidota</taxon>
        <taxon>Sphingobacteriia</taxon>
        <taxon>Sphingobacteriales</taxon>
        <taxon>Sphingobacteriaceae</taxon>
        <taxon>Mucilaginibacter</taxon>
    </lineage>
</organism>
<comment type="subcellular location">
    <subcellularLocation>
        <location evidence="9">Cell membrane</location>
        <topology evidence="9">Multi-pass membrane protein</topology>
    </subcellularLocation>
</comment>
<keyword evidence="8 9" id="KW-0472">Membrane</keyword>
<feature type="transmembrane region" description="Helical" evidence="9">
    <location>
        <begin position="137"/>
        <end position="157"/>
    </location>
</feature>
<dbReference type="PRINTS" id="PR00781">
    <property type="entry name" value="LIPOSIGPTASE"/>
</dbReference>
<feature type="active site" evidence="9">
    <location>
        <position position="145"/>
    </location>
</feature>
<dbReference type="Pfam" id="PF01252">
    <property type="entry name" value="Peptidase_A8"/>
    <property type="match status" value="1"/>
</dbReference>
<evidence type="ECO:0000256" key="10">
    <source>
        <dbReference type="RuleBase" id="RU004181"/>
    </source>
</evidence>
<keyword evidence="12" id="KW-1185">Reference proteome</keyword>
<comment type="function">
    <text evidence="9">This protein specifically catalyzes the removal of signal peptides from prolipoproteins.</text>
</comment>
<keyword evidence="3 9" id="KW-0645">Protease</keyword>
<evidence type="ECO:0000313" key="12">
    <source>
        <dbReference type="Proteomes" id="UP001247620"/>
    </source>
</evidence>
<evidence type="ECO:0000313" key="11">
    <source>
        <dbReference type="EMBL" id="MDR6945157.1"/>
    </source>
</evidence>
<feature type="transmembrane region" description="Helical" evidence="9">
    <location>
        <begin position="100"/>
        <end position="117"/>
    </location>
</feature>
<dbReference type="PANTHER" id="PTHR33695:SF1">
    <property type="entry name" value="LIPOPROTEIN SIGNAL PEPTIDASE"/>
    <property type="match status" value="1"/>
</dbReference>
<dbReference type="GO" id="GO:0004190">
    <property type="term" value="F:aspartic-type endopeptidase activity"/>
    <property type="evidence" value="ECO:0007669"/>
    <property type="project" value="UniProtKB-EC"/>
</dbReference>
<protein>
    <recommendedName>
        <fullName evidence="9">Lipoprotein signal peptidase</fullName>
        <ecNumber evidence="9">3.4.23.36</ecNumber>
    </recommendedName>
    <alternativeName>
        <fullName evidence="9">Prolipoprotein signal peptidase</fullName>
    </alternativeName>
    <alternativeName>
        <fullName evidence="9">Signal peptidase II</fullName>
        <shortName evidence="9">SPase II</shortName>
    </alternativeName>
</protein>
<evidence type="ECO:0000256" key="8">
    <source>
        <dbReference type="ARBA" id="ARBA00023136"/>
    </source>
</evidence>
<keyword evidence="4 9" id="KW-0812">Transmembrane</keyword>
<feature type="transmembrane region" description="Helical" evidence="9">
    <location>
        <begin position="71"/>
        <end position="93"/>
    </location>
</feature>
<feature type="transmembrane region" description="Helical" evidence="9">
    <location>
        <begin position="5"/>
        <end position="22"/>
    </location>
</feature>
<comment type="catalytic activity">
    <reaction evidence="9">
        <text>Release of signal peptides from bacterial membrane prolipoproteins. Hydrolyzes -Xaa-Yaa-Zaa-|-(S,diacylglyceryl)Cys-, in which Xaa is hydrophobic (preferably Leu), and Yaa (Ala or Ser) and Zaa (Gly or Ala) have small, neutral side chains.</text>
        <dbReference type="EC" id="3.4.23.36"/>
    </reaction>
</comment>
<feature type="active site" evidence="9">
    <location>
        <position position="127"/>
    </location>
</feature>
<evidence type="ECO:0000256" key="6">
    <source>
        <dbReference type="ARBA" id="ARBA00022801"/>
    </source>
</evidence>
<dbReference type="Proteomes" id="UP001247620">
    <property type="component" value="Unassembled WGS sequence"/>
</dbReference>
<dbReference type="RefSeq" id="WP_310102636.1">
    <property type="nucleotide sequence ID" value="NZ_JAVDUU010000005.1"/>
</dbReference>
<comment type="pathway">
    <text evidence="9">Protein modification; lipoprotein biosynthesis (signal peptide cleavage).</text>
</comment>
<name>A0ABU1TIA7_9SPHI</name>
<keyword evidence="6 9" id="KW-0378">Hydrolase</keyword>
<reference evidence="11 12" key="1">
    <citation type="submission" date="2023-07" db="EMBL/GenBank/DDBJ databases">
        <title>Sorghum-associated microbial communities from plants grown in Nebraska, USA.</title>
        <authorList>
            <person name="Schachtman D."/>
        </authorList>
    </citation>
    <scope>NUCLEOTIDE SEQUENCE [LARGE SCALE GENOMIC DNA]</scope>
    <source>
        <strain evidence="11 12">3262</strain>
    </source>
</reference>
<keyword evidence="2 9" id="KW-1003">Cell membrane</keyword>
<proteinExistence type="inferred from homology"/>
<comment type="similarity">
    <text evidence="1 9 10">Belongs to the peptidase A8 family.</text>
</comment>
<evidence type="ECO:0000256" key="1">
    <source>
        <dbReference type="ARBA" id="ARBA00006139"/>
    </source>
</evidence>
<keyword evidence="5 9" id="KW-0064">Aspartyl protease</keyword>
<dbReference type="EC" id="3.4.23.36" evidence="9"/>
<dbReference type="PANTHER" id="PTHR33695">
    <property type="entry name" value="LIPOPROTEIN SIGNAL PEPTIDASE"/>
    <property type="match status" value="1"/>
</dbReference>